<sequence>MAEAFLCREEWPQIRGPHMTRHVGWAWPGEENEQAVAGRRSSRACETVFGQTSRIETAVGEPLLGEGSDNGSVRAGADLDGVFRNIPAIEALQGPSGSDSVQFATLEFRASRMRSVRLA</sequence>
<evidence type="ECO:0000313" key="1">
    <source>
        <dbReference type="EMBL" id="PDT21854.1"/>
    </source>
</evidence>
<dbReference type="Proteomes" id="UP000219914">
    <property type="component" value="Unassembled WGS sequence"/>
</dbReference>
<comment type="caution">
    <text evidence="1">The sequence shown here is derived from an EMBL/GenBank/DDBJ whole genome shotgun (WGS) entry which is preliminary data.</text>
</comment>
<reference evidence="1 2" key="1">
    <citation type="submission" date="2017-09" db="EMBL/GenBank/DDBJ databases">
        <title>Comparative genomics of rhizobia isolated from Phaseolus vulgaris in China.</title>
        <authorList>
            <person name="Tong W."/>
        </authorList>
    </citation>
    <scope>NUCLEOTIDE SEQUENCE [LARGE SCALE GENOMIC DNA]</scope>
    <source>
        <strain evidence="1 2">FH14</strain>
    </source>
</reference>
<gene>
    <name evidence="1" type="ORF">CO674_20155</name>
</gene>
<protein>
    <submittedName>
        <fullName evidence="1">Uncharacterized protein</fullName>
    </submittedName>
</protein>
<name>A0ABX4JQV7_9HYPH</name>
<keyword evidence="2" id="KW-1185">Reference proteome</keyword>
<organism evidence="1 2">
    <name type="scientific">Rhizobium hidalgonense</name>
    <dbReference type="NCBI Taxonomy" id="1538159"/>
    <lineage>
        <taxon>Bacteria</taxon>
        <taxon>Pseudomonadati</taxon>
        <taxon>Pseudomonadota</taxon>
        <taxon>Alphaproteobacteria</taxon>
        <taxon>Hyphomicrobiales</taxon>
        <taxon>Rhizobiaceae</taxon>
        <taxon>Rhizobium/Agrobacterium group</taxon>
        <taxon>Rhizobium</taxon>
    </lineage>
</organism>
<proteinExistence type="predicted"/>
<dbReference type="EMBL" id="NWSY01000015">
    <property type="protein sequence ID" value="PDT21854.1"/>
    <property type="molecule type" value="Genomic_DNA"/>
</dbReference>
<accession>A0ABX4JQV7</accession>
<evidence type="ECO:0000313" key="2">
    <source>
        <dbReference type="Proteomes" id="UP000219914"/>
    </source>
</evidence>